<evidence type="ECO:0000313" key="4">
    <source>
        <dbReference type="EMBL" id="GGZ34598.1"/>
    </source>
</evidence>
<evidence type="ECO:0000259" key="3">
    <source>
        <dbReference type="Pfam" id="PF13472"/>
    </source>
</evidence>
<evidence type="ECO:0000256" key="2">
    <source>
        <dbReference type="ARBA" id="ARBA00022801"/>
    </source>
</evidence>
<dbReference type="Gene3D" id="3.40.50.1110">
    <property type="entry name" value="SGNH hydrolase"/>
    <property type="match status" value="2"/>
</dbReference>
<comment type="caution">
    <text evidence="4">The sequence shown here is derived from an EMBL/GenBank/DDBJ whole genome shotgun (WGS) entry which is preliminary data.</text>
</comment>
<dbReference type="AlphaFoldDB" id="A0A918Q5H4"/>
<reference evidence="4" key="2">
    <citation type="submission" date="2020-09" db="EMBL/GenBank/DDBJ databases">
        <authorList>
            <person name="Sun Q."/>
            <person name="Kim S."/>
        </authorList>
    </citation>
    <scope>NUCLEOTIDE SEQUENCE</scope>
    <source>
        <strain evidence="4">KCTC 12368</strain>
    </source>
</reference>
<dbReference type="Pfam" id="PF13472">
    <property type="entry name" value="Lipase_GDSL_2"/>
    <property type="match status" value="2"/>
</dbReference>
<evidence type="ECO:0000313" key="5">
    <source>
        <dbReference type="Proteomes" id="UP000619457"/>
    </source>
</evidence>
<reference evidence="4" key="1">
    <citation type="journal article" date="2014" name="Int. J. Syst. Evol. Microbiol.">
        <title>Complete genome sequence of Corynebacterium casei LMG S-19264T (=DSM 44701T), isolated from a smear-ripened cheese.</title>
        <authorList>
            <consortium name="US DOE Joint Genome Institute (JGI-PGF)"/>
            <person name="Walter F."/>
            <person name="Albersmeier A."/>
            <person name="Kalinowski J."/>
            <person name="Ruckert C."/>
        </authorList>
    </citation>
    <scope>NUCLEOTIDE SEQUENCE</scope>
    <source>
        <strain evidence="4">KCTC 12368</strain>
    </source>
</reference>
<organism evidence="4 5">
    <name type="scientific">Echinicola pacifica</name>
    <dbReference type="NCBI Taxonomy" id="346377"/>
    <lineage>
        <taxon>Bacteria</taxon>
        <taxon>Pseudomonadati</taxon>
        <taxon>Bacteroidota</taxon>
        <taxon>Cytophagia</taxon>
        <taxon>Cytophagales</taxon>
        <taxon>Cyclobacteriaceae</taxon>
        <taxon>Echinicola</taxon>
    </lineage>
</organism>
<name>A0A918Q5H4_9BACT</name>
<gene>
    <name evidence="4" type="ORF">GCM10007049_29960</name>
</gene>
<protein>
    <submittedName>
        <fullName evidence="4">Rhamnogalacturonan acetylesterase</fullName>
    </submittedName>
</protein>
<dbReference type="InterPro" id="IPR036514">
    <property type="entry name" value="SGNH_hydro_sf"/>
</dbReference>
<keyword evidence="2" id="KW-0378">Hydrolase</keyword>
<evidence type="ECO:0000256" key="1">
    <source>
        <dbReference type="ARBA" id="ARBA00008668"/>
    </source>
</evidence>
<feature type="domain" description="SGNH hydrolase-type esterase" evidence="3">
    <location>
        <begin position="33"/>
        <end position="238"/>
    </location>
</feature>
<dbReference type="Proteomes" id="UP000619457">
    <property type="component" value="Unassembled WGS sequence"/>
</dbReference>
<keyword evidence="5" id="KW-1185">Reference proteome</keyword>
<dbReference type="CDD" id="cd01821">
    <property type="entry name" value="Rhamnogalacturan_acetylesterase_like"/>
    <property type="match status" value="2"/>
</dbReference>
<dbReference type="GO" id="GO:0016788">
    <property type="term" value="F:hydrolase activity, acting on ester bonds"/>
    <property type="evidence" value="ECO:0007669"/>
    <property type="project" value="UniProtKB-ARBA"/>
</dbReference>
<dbReference type="EMBL" id="BMWX01000005">
    <property type="protein sequence ID" value="GGZ34598.1"/>
    <property type="molecule type" value="Genomic_DNA"/>
</dbReference>
<sequence length="498" mass="55996">MRKKISYTLPLLAVMLLLLAFVSKEKKTTLYIIGDSTVRNSRGDGGPGQWGWGTFMQDFFDSSRVEVSNQAMAGRSTRTFVKEGRWQRVLDELKPGDYVMMQFGHNEGSKPDTTRGGYRGVLRGTGDETVELTWPDGSEETVHSYGWYLKKFVTEARAKGAVPIICSMIPRNKFPDGEVERAHQDYGKWAKEIARKTGAPFIDLNSMVADQYDEWGPEVVKGLFEKDHTHTNEAGARINAWTVVQGLKGLEDCELKTYLTQDKPTLYLIGDSTVKNGQGDGAGGLWGWGDYMSPYFDLEHIKVQNHALGGTSSRTFQTYGLWEKVRQKLEPGDYVIMQFGHNDSSPLDDEARARGTIRSAGTEAEEIYNPITNQHETVYSYGQYLKQLITETKAAGATPIVCSLIPRNSWKDGKVNRADQDYGLWAKQAAETRDAFFIDLNTRIADHYNEKGEAYVRAHYFNEKDHTHTILEGAEYNAKAVVQGIKALDNCDLKAFLK</sequence>
<dbReference type="InterPro" id="IPR037459">
    <property type="entry name" value="RhgT-like"/>
</dbReference>
<proteinExistence type="inferred from homology"/>
<accession>A0A918Q5H4</accession>
<dbReference type="PANTHER" id="PTHR43695:SF1">
    <property type="entry name" value="RHAMNOGALACTURONAN ACETYLESTERASE"/>
    <property type="match status" value="1"/>
</dbReference>
<comment type="similarity">
    <text evidence="1">Belongs to the 'GDSL' lipolytic enzyme family.</text>
</comment>
<feature type="domain" description="SGNH hydrolase-type esterase" evidence="3">
    <location>
        <begin position="268"/>
        <end position="448"/>
    </location>
</feature>
<dbReference type="SUPFAM" id="SSF52266">
    <property type="entry name" value="SGNH hydrolase"/>
    <property type="match status" value="2"/>
</dbReference>
<dbReference type="InterPro" id="IPR013830">
    <property type="entry name" value="SGNH_hydro"/>
</dbReference>
<dbReference type="PANTHER" id="PTHR43695">
    <property type="entry name" value="PUTATIVE (AFU_ORTHOLOGUE AFUA_2G17250)-RELATED"/>
    <property type="match status" value="1"/>
</dbReference>
<dbReference type="RefSeq" id="WP_018475362.1">
    <property type="nucleotide sequence ID" value="NZ_BMWX01000005.1"/>
</dbReference>